<dbReference type="RefSeq" id="WP_205891863.1">
    <property type="nucleotide sequence ID" value="NZ_JADEVO010000003.1"/>
</dbReference>
<organism evidence="1 2">
    <name type="scientific">Pseudomonas gregormendelii</name>
    <dbReference type="NCBI Taxonomy" id="1628277"/>
    <lineage>
        <taxon>Bacteria</taxon>
        <taxon>Pseudomonadati</taxon>
        <taxon>Pseudomonadota</taxon>
        <taxon>Gammaproteobacteria</taxon>
        <taxon>Pseudomonadales</taxon>
        <taxon>Pseudomonadaceae</taxon>
        <taxon>Pseudomonas</taxon>
    </lineage>
</organism>
<name>A0ABS3ABJ1_9PSED</name>
<gene>
    <name evidence="1" type="ORF">IMW75_03305</name>
</gene>
<keyword evidence="2" id="KW-1185">Reference proteome</keyword>
<sequence length="121" mass="13699">MEQLVTQEQTLNKESIEYYTVYRVAHPASVSSFLGLAHAYVQRRSGANFAHHWFVVSASATVIAVSGSRNALTLFAEYINSHVRYLSGFEVVYHGWGLKKFNTVVDDLYARRLSLREGVSR</sequence>
<accession>A0ABS3ABJ1</accession>
<protein>
    <submittedName>
        <fullName evidence="1">Uncharacterized protein</fullName>
    </submittedName>
</protein>
<evidence type="ECO:0000313" key="2">
    <source>
        <dbReference type="Proteomes" id="UP000772591"/>
    </source>
</evidence>
<proteinExistence type="predicted"/>
<dbReference type="EMBL" id="JADEVO010000003">
    <property type="protein sequence ID" value="MBN3964312.1"/>
    <property type="molecule type" value="Genomic_DNA"/>
</dbReference>
<reference evidence="1 2" key="1">
    <citation type="journal article" date="2021" name="Int. J. Syst. Evol. Microbiol.">
        <title>Pseudomonas piscium sp. nov., Pseudomonas pisciculturae sp. nov., Pseudomonas mucoides sp. nov. and Pseudomonas neuropathica sp. nov. isolated from rainbow trout.</title>
        <authorList>
            <person name="Duman M."/>
            <person name="Mulet M."/>
            <person name="Altun S."/>
            <person name="Saticioglu I.B."/>
            <person name="Gomila M."/>
            <person name="Lalucat J."/>
            <person name="Garcia-Valdes E."/>
        </authorList>
    </citation>
    <scope>NUCLEOTIDE SEQUENCE [LARGE SCALE GENOMIC DNA]</scope>
    <source>
        <strain evidence="1 2">LMG 28632</strain>
    </source>
</reference>
<dbReference type="Proteomes" id="UP000772591">
    <property type="component" value="Unassembled WGS sequence"/>
</dbReference>
<evidence type="ECO:0000313" key="1">
    <source>
        <dbReference type="EMBL" id="MBN3964312.1"/>
    </source>
</evidence>
<comment type="caution">
    <text evidence="1">The sequence shown here is derived from an EMBL/GenBank/DDBJ whole genome shotgun (WGS) entry which is preliminary data.</text>
</comment>